<name>A0A0K3CJP1_RHOTO</name>
<dbReference type="AlphaFoldDB" id="A0A0K3CJP1"/>
<evidence type="ECO:0000313" key="2">
    <source>
        <dbReference type="Proteomes" id="UP000199069"/>
    </source>
</evidence>
<protein>
    <submittedName>
        <fullName evidence="1">Uncharacterized protein</fullName>
    </submittedName>
</protein>
<dbReference type="Proteomes" id="UP000199069">
    <property type="component" value="Unassembled WGS sequence"/>
</dbReference>
<accession>A0A0K3CJP1</accession>
<proteinExistence type="predicted"/>
<reference evidence="1 2" key="1">
    <citation type="submission" date="2015-07" db="EMBL/GenBank/DDBJ databases">
        <authorList>
            <person name="Cajimat M.N.B."/>
            <person name="Milazzo M.L."/>
            <person name="Fulhorst C.F."/>
        </authorList>
    </citation>
    <scope>NUCLEOTIDE SEQUENCE [LARGE SCALE GENOMIC DNA]</scope>
    <source>
        <strain evidence="1">Single colony</strain>
    </source>
</reference>
<evidence type="ECO:0000313" key="1">
    <source>
        <dbReference type="EMBL" id="CTR07381.1"/>
    </source>
</evidence>
<organism evidence="1 2">
    <name type="scientific">Rhodotorula toruloides</name>
    <name type="common">Yeast</name>
    <name type="synonym">Rhodosporidium toruloides</name>
    <dbReference type="NCBI Taxonomy" id="5286"/>
    <lineage>
        <taxon>Eukaryota</taxon>
        <taxon>Fungi</taxon>
        <taxon>Dikarya</taxon>
        <taxon>Basidiomycota</taxon>
        <taxon>Pucciniomycotina</taxon>
        <taxon>Microbotryomycetes</taxon>
        <taxon>Sporidiobolales</taxon>
        <taxon>Sporidiobolaceae</taxon>
        <taxon>Rhodotorula</taxon>
    </lineage>
</organism>
<sequence>MLTKITRKVRQMATSYPIQRAAEIPSTFACGAGDVGVAAILSSKAPPGRVVAHGITAVQITAGHCILSAMQDSSEAGDPKWWGCERAPLPRFPLAASLPPVQLRVRGPDASHTLAQLKRLLSPKGGPHPVLDAPRAILDRKLTDPTATTTHVEYAVDIALERSDSRLKTQEADIPLSNKPLVRLSDRPLSHASPLQSVTVLALTPEAVIVDCILSLHRLANIDIGAILFTAKQAELVLKHGFEMDSSKRTKSFVFTVKTYFKEVTIPNEVFTHTDLRTEGVEAAAKYEYGLLQTAERYYKPESVRPLAGEKPDVVLGSLRKSYSSLVYGLDLRLRQLHYPNEFALAKSAFDPAHRSSACPPVILPSRF</sequence>
<keyword evidence="2" id="KW-1185">Reference proteome</keyword>
<gene>
    <name evidence="1" type="primary">FGENESH: predicted gene_6.164</name>
    <name evidence="1" type="ORF">BN2166_0032420</name>
</gene>
<dbReference type="EMBL" id="CWKI01000006">
    <property type="protein sequence ID" value="CTR07381.1"/>
    <property type="molecule type" value="Genomic_DNA"/>
</dbReference>